<reference evidence="1 2" key="1">
    <citation type="submission" date="2016-01" db="EMBL/GenBank/DDBJ databases">
        <title>Genome Sequences of Twelve Sporeforming Bacillus Species Isolated from Foods.</title>
        <authorList>
            <person name="Berendsen E.M."/>
            <person name="Wells-Bennik M.H."/>
            <person name="Krawcyk A.O."/>
            <person name="De Jong A."/>
            <person name="Holsappel S."/>
            <person name="Eijlander R.T."/>
            <person name="Kuipers O.P."/>
        </authorList>
    </citation>
    <scope>NUCLEOTIDE SEQUENCE [LARGE SCALE GENOMIC DNA]</scope>
    <source>
        <strain evidence="1 2">B4098</strain>
    </source>
</reference>
<dbReference type="AlphaFoldDB" id="A0A150JUP1"/>
<comment type="caution">
    <text evidence="1">The sequence shown here is derived from an EMBL/GenBank/DDBJ whole genome shotgun (WGS) entry which is preliminary data.</text>
</comment>
<organism evidence="1 2">
    <name type="scientific">Heyndrickxia coagulans</name>
    <name type="common">Weizmannia coagulans</name>
    <dbReference type="NCBI Taxonomy" id="1398"/>
    <lineage>
        <taxon>Bacteria</taxon>
        <taxon>Bacillati</taxon>
        <taxon>Bacillota</taxon>
        <taxon>Bacilli</taxon>
        <taxon>Bacillales</taxon>
        <taxon>Bacillaceae</taxon>
        <taxon>Heyndrickxia</taxon>
    </lineage>
</organism>
<sequence length="38" mass="4467">MHHKPQSAGPSWLINRTGMSPVYFDFLIKIFKNNLQFC</sequence>
<evidence type="ECO:0000313" key="2">
    <source>
        <dbReference type="Proteomes" id="UP000075288"/>
    </source>
</evidence>
<protein>
    <submittedName>
        <fullName evidence="1">Uncharacterized protein</fullName>
    </submittedName>
</protein>
<dbReference type="Proteomes" id="UP000075288">
    <property type="component" value="Unassembled WGS sequence"/>
</dbReference>
<accession>A0A150JUP1</accession>
<dbReference type="EMBL" id="LQYG01000078">
    <property type="protein sequence ID" value="KYC60989.1"/>
    <property type="molecule type" value="Genomic_DNA"/>
</dbReference>
<dbReference type="PATRIC" id="fig|1398.26.peg.510"/>
<name>A0A150JUP1_HEYCO</name>
<evidence type="ECO:0000313" key="1">
    <source>
        <dbReference type="EMBL" id="KYC60989.1"/>
    </source>
</evidence>
<proteinExistence type="predicted"/>
<gene>
    <name evidence="1" type="ORF">B4098_0805</name>
</gene>